<keyword evidence="8" id="KW-1185">Reference proteome</keyword>
<evidence type="ECO:0000313" key="8">
    <source>
        <dbReference type="Proteomes" id="UP001205748"/>
    </source>
</evidence>
<keyword evidence="4" id="KW-0288">FMN</keyword>
<comment type="similarity">
    <text evidence="2">Belongs to the nitroreductase family.</text>
</comment>
<evidence type="ECO:0000256" key="5">
    <source>
        <dbReference type="ARBA" id="ARBA00023002"/>
    </source>
</evidence>
<dbReference type="Proteomes" id="UP001205748">
    <property type="component" value="Unassembled WGS sequence"/>
</dbReference>
<comment type="cofactor">
    <cofactor evidence="1">
        <name>FMN</name>
        <dbReference type="ChEBI" id="CHEBI:58210"/>
    </cofactor>
</comment>
<dbReference type="EMBL" id="JANKAS010000004">
    <property type="protein sequence ID" value="MCR1898590.1"/>
    <property type="molecule type" value="Genomic_DNA"/>
</dbReference>
<organism evidence="7 8">
    <name type="scientific">Irregularibacter muris</name>
    <dbReference type="NCBI Taxonomy" id="1796619"/>
    <lineage>
        <taxon>Bacteria</taxon>
        <taxon>Bacillati</taxon>
        <taxon>Bacillota</taxon>
        <taxon>Clostridia</taxon>
        <taxon>Eubacteriales</taxon>
        <taxon>Eubacteriaceae</taxon>
        <taxon>Irregularibacter</taxon>
    </lineage>
</organism>
<gene>
    <name evidence="7" type="ORF">NSA47_06235</name>
</gene>
<evidence type="ECO:0000259" key="6">
    <source>
        <dbReference type="Pfam" id="PF00881"/>
    </source>
</evidence>
<proteinExistence type="inferred from homology"/>
<keyword evidence="5" id="KW-0560">Oxidoreductase</keyword>
<name>A0AAE3KZ27_9FIRM</name>
<evidence type="ECO:0000256" key="1">
    <source>
        <dbReference type="ARBA" id="ARBA00001917"/>
    </source>
</evidence>
<protein>
    <submittedName>
        <fullName evidence="7">Nitroreductase family protein</fullName>
    </submittedName>
</protein>
<dbReference type="SUPFAM" id="SSF55469">
    <property type="entry name" value="FMN-dependent nitroreductase-like"/>
    <property type="match status" value="1"/>
</dbReference>
<sequence length="172" mass="19546">MLELLRTRRSIRRFMEREVEEEKIQELLQGALMAPSSKNRRPWELIVVKDKEILNQLSQCRGRASGFMAGAALGVVVLGNPEASDVWVEDCSIVATILQLQAHFLGLGSCWIQVRKRETPEGGKVGDYLKEVLSIPQKYDVECMIALGYPAQEAKPHDKDQLSYDKIHYNNF</sequence>
<feature type="domain" description="Nitroreductase" evidence="6">
    <location>
        <begin position="5"/>
        <end position="58"/>
    </location>
</feature>
<feature type="domain" description="Nitroreductase" evidence="6">
    <location>
        <begin position="65"/>
        <end position="149"/>
    </location>
</feature>
<dbReference type="CDD" id="cd02151">
    <property type="entry name" value="nitroreductase"/>
    <property type="match status" value="1"/>
</dbReference>
<dbReference type="PANTHER" id="PTHR43673:SF2">
    <property type="entry name" value="NITROREDUCTASE"/>
    <property type="match status" value="1"/>
</dbReference>
<dbReference type="RefSeq" id="WP_257530097.1">
    <property type="nucleotide sequence ID" value="NZ_JANKAS010000004.1"/>
</dbReference>
<dbReference type="InterPro" id="IPR000415">
    <property type="entry name" value="Nitroreductase-like"/>
</dbReference>
<evidence type="ECO:0000256" key="2">
    <source>
        <dbReference type="ARBA" id="ARBA00007118"/>
    </source>
</evidence>
<evidence type="ECO:0000256" key="4">
    <source>
        <dbReference type="ARBA" id="ARBA00022643"/>
    </source>
</evidence>
<comment type="caution">
    <text evidence="7">The sequence shown here is derived from an EMBL/GenBank/DDBJ whole genome shotgun (WGS) entry which is preliminary data.</text>
</comment>
<dbReference type="InterPro" id="IPR029479">
    <property type="entry name" value="Nitroreductase"/>
</dbReference>
<accession>A0AAE3KZ27</accession>
<evidence type="ECO:0000256" key="3">
    <source>
        <dbReference type="ARBA" id="ARBA00022630"/>
    </source>
</evidence>
<keyword evidence="3" id="KW-0285">Flavoprotein</keyword>
<dbReference type="Gene3D" id="3.40.109.10">
    <property type="entry name" value="NADH Oxidase"/>
    <property type="match status" value="1"/>
</dbReference>
<dbReference type="AlphaFoldDB" id="A0AAE3KZ27"/>
<dbReference type="GO" id="GO:0016491">
    <property type="term" value="F:oxidoreductase activity"/>
    <property type="evidence" value="ECO:0007669"/>
    <property type="project" value="UniProtKB-KW"/>
</dbReference>
<evidence type="ECO:0000313" key="7">
    <source>
        <dbReference type="EMBL" id="MCR1898590.1"/>
    </source>
</evidence>
<dbReference type="PANTHER" id="PTHR43673">
    <property type="entry name" value="NAD(P)H NITROREDUCTASE YDGI-RELATED"/>
    <property type="match status" value="1"/>
</dbReference>
<dbReference type="Pfam" id="PF00881">
    <property type="entry name" value="Nitroreductase"/>
    <property type="match status" value="2"/>
</dbReference>
<reference evidence="7" key="1">
    <citation type="submission" date="2022-07" db="EMBL/GenBank/DDBJ databases">
        <title>Enhanced cultured diversity of the mouse gut microbiota enables custom-made synthetic communities.</title>
        <authorList>
            <person name="Afrizal A."/>
        </authorList>
    </citation>
    <scope>NUCLEOTIDE SEQUENCE</scope>
    <source>
        <strain evidence="7">DSM 28593</strain>
    </source>
</reference>